<organism evidence="2 3">
    <name type="scientific">Actinomadura alba</name>
    <dbReference type="NCBI Taxonomy" id="406431"/>
    <lineage>
        <taxon>Bacteria</taxon>
        <taxon>Bacillati</taxon>
        <taxon>Actinomycetota</taxon>
        <taxon>Actinomycetes</taxon>
        <taxon>Streptosporangiales</taxon>
        <taxon>Thermomonosporaceae</taxon>
        <taxon>Actinomadura</taxon>
    </lineage>
</organism>
<dbReference type="RefSeq" id="WP_187246485.1">
    <property type="nucleotide sequence ID" value="NZ_BAAAOK010000011.1"/>
</dbReference>
<evidence type="ECO:0000313" key="3">
    <source>
        <dbReference type="Proteomes" id="UP000805614"/>
    </source>
</evidence>
<protein>
    <submittedName>
        <fullName evidence="2">Uncharacterized protein</fullName>
    </submittedName>
</protein>
<keyword evidence="3" id="KW-1185">Reference proteome</keyword>
<comment type="caution">
    <text evidence="2">The sequence shown here is derived from an EMBL/GenBank/DDBJ whole genome shotgun (WGS) entry which is preliminary data.</text>
</comment>
<proteinExistence type="predicted"/>
<accession>A0ABR7LY84</accession>
<feature type="region of interest" description="Disordered" evidence="1">
    <location>
        <begin position="1"/>
        <end position="29"/>
    </location>
</feature>
<reference evidence="2 3" key="1">
    <citation type="submission" date="2020-06" db="EMBL/GenBank/DDBJ databases">
        <title>Actinomadura xiongansis sp. nov., isolated from soil of Baiyangdian.</title>
        <authorList>
            <person name="Zhang X."/>
        </authorList>
    </citation>
    <scope>NUCLEOTIDE SEQUENCE [LARGE SCALE GENOMIC DNA]</scope>
    <source>
        <strain evidence="2 3">HBUM206468</strain>
    </source>
</reference>
<dbReference type="EMBL" id="JABVEC010000027">
    <property type="protein sequence ID" value="MBC6469435.1"/>
    <property type="molecule type" value="Genomic_DNA"/>
</dbReference>
<dbReference type="Proteomes" id="UP000805614">
    <property type="component" value="Unassembled WGS sequence"/>
</dbReference>
<evidence type="ECO:0000256" key="1">
    <source>
        <dbReference type="SAM" id="MobiDB-lite"/>
    </source>
</evidence>
<name>A0ABR7LY84_9ACTN</name>
<sequence length="103" mass="11547">MTTSVGVAGSPVTGAHRAGGRAPSARPPVQIIEPGADQALRRVNFSKERKVSLLSVELSRERIREHDRQIERLSAIAQVRAMRRARRDAQARALRVRRILFTR</sequence>
<gene>
    <name evidence="2" type="ORF">HKK74_28670</name>
</gene>
<evidence type="ECO:0000313" key="2">
    <source>
        <dbReference type="EMBL" id="MBC6469435.1"/>
    </source>
</evidence>